<name>A0ABP7DES6_9ACTN</name>
<reference evidence="2" key="1">
    <citation type="journal article" date="2019" name="Int. J. Syst. Evol. Microbiol.">
        <title>The Global Catalogue of Microorganisms (GCM) 10K type strain sequencing project: providing services to taxonomists for standard genome sequencing and annotation.</title>
        <authorList>
            <consortium name="The Broad Institute Genomics Platform"/>
            <consortium name="The Broad Institute Genome Sequencing Center for Infectious Disease"/>
            <person name="Wu L."/>
            <person name="Ma J."/>
        </authorList>
    </citation>
    <scope>NUCLEOTIDE SEQUENCE [LARGE SCALE GENOMIC DNA]</scope>
    <source>
        <strain evidence="2">JCM 16904</strain>
    </source>
</reference>
<evidence type="ECO:0000313" key="1">
    <source>
        <dbReference type="EMBL" id="GAA3702640.1"/>
    </source>
</evidence>
<comment type="caution">
    <text evidence="1">The sequence shown here is derived from an EMBL/GenBank/DDBJ whole genome shotgun (WGS) entry which is preliminary data.</text>
</comment>
<gene>
    <name evidence="1" type="ORF">GCM10022224_080540</name>
</gene>
<evidence type="ECO:0000313" key="2">
    <source>
        <dbReference type="Proteomes" id="UP001500902"/>
    </source>
</evidence>
<dbReference type="EMBL" id="BAAAZP010000170">
    <property type="protein sequence ID" value="GAA3702640.1"/>
    <property type="molecule type" value="Genomic_DNA"/>
</dbReference>
<sequence length="119" mass="13290">MQTTASRPCILEHVIAPQLPDPLPHFYDCGCPDIYFCPNVRRGRVPSPQRVLRLLRQHTRPYPRADARASHLIIPSAVVPPEGEADMGHGVKVEHPAGRTTLTPWFMSARLVPGRRRAG</sequence>
<organism evidence="1 2">
    <name type="scientific">Nonomuraea antimicrobica</name>
    <dbReference type="NCBI Taxonomy" id="561173"/>
    <lineage>
        <taxon>Bacteria</taxon>
        <taxon>Bacillati</taxon>
        <taxon>Actinomycetota</taxon>
        <taxon>Actinomycetes</taxon>
        <taxon>Streptosporangiales</taxon>
        <taxon>Streptosporangiaceae</taxon>
        <taxon>Nonomuraea</taxon>
    </lineage>
</organism>
<keyword evidence="2" id="KW-1185">Reference proteome</keyword>
<accession>A0ABP7DES6</accession>
<dbReference type="Proteomes" id="UP001500902">
    <property type="component" value="Unassembled WGS sequence"/>
</dbReference>
<proteinExistence type="predicted"/>
<protein>
    <submittedName>
        <fullName evidence="1">Uncharacterized protein</fullName>
    </submittedName>
</protein>